<dbReference type="EMBL" id="JACPUR010000017">
    <property type="protein sequence ID" value="MBI3127542.1"/>
    <property type="molecule type" value="Genomic_DNA"/>
</dbReference>
<comment type="caution">
    <text evidence="3">The sequence shown here is derived from an EMBL/GenBank/DDBJ whole genome shotgun (WGS) entry which is preliminary data.</text>
</comment>
<dbReference type="InterPro" id="IPR004360">
    <property type="entry name" value="Glyas_Fos-R_dOase_dom"/>
</dbReference>
<dbReference type="InterPro" id="IPR051785">
    <property type="entry name" value="MMCE/EMCE_epimerase"/>
</dbReference>
<dbReference type="Pfam" id="PF00903">
    <property type="entry name" value="Glyoxalase"/>
    <property type="match status" value="1"/>
</dbReference>
<feature type="domain" description="VOC" evidence="2">
    <location>
        <begin position="6"/>
        <end position="128"/>
    </location>
</feature>
<evidence type="ECO:0000313" key="4">
    <source>
        <dbReference type="Proteomes" id="UP000782312"/>
    </source>
</evidence>
<dbReference type="AlphaFoldDB" id="A0A932MNG1"/>
<evidence type="ECO:0000313" key="3">
    <source>
        <dbReference type="EMBL" id="MBI3127542.1"/>
    </source>
</evidence>
<name>A0A932MNG1_UNCTE</name>
<sequence>MAVTGTYHHVHILSRDPDASAAWYARVLGGEVGQRSEFKGGINVQMKLGESSFFIRGLRPGESAETRGEGQTFGIHHLGVWVDDIEETVKQFLQAGGELLDPVSTGMTGNLVAFVKGPDGVVFEFLQPPRG</sequence>
<evidence type="ECO:0000259" key="2">
    <source>
        <dbReference type="PROSITE" id="PS51819"/>
    </source>
</evidence>
<dbReference type="InterPro" id="IPR037523">
    <property type="entry name" value="VOC_core"/>
</dbReference>
<keyword evidence="1" id="KW-0479">Metal-binding</keyword>
<dbReference type="GO" id="GO:0046872">
    <property type="term" value="F:metal ion binding"/>
    <property type="evidence" value="ECO:0007669"/>
    <property type="project" value="UniProtKB-KW"/>
</dbReference>
<organism evidence="3 4">
    <name type="scientific">Tectimicrobiota bacterium</name>
    <dbReference type="NCBI Taxonomy" id="2528274"/>
    <lineage>
        <taxon>Bacteria</taxon>
        <taxon>Pseudomonadati</taxon>
        <taxon>Nitrospinota/Tectimicrobiota group</taxon>
        <taxon>Candidatus Tectimicrobiota</taxon>
    </lineage>
</organism>
<proteinExistence type="predicted"/>
<dbReference type="PANTHER" id="PTHR43048">
    <property type="entry name" value="METHYLMALONYL-COA EPIMERASE"/>
    <property type="match status" value="1"/>
</dbReference>
<dbReference type="CDD" id="cd06587">
    <property type="entry name" value="VOC"/>
    <property type="match status" value="1"/>
</dbReference>
<dbReference type="SUPFAM" id="SSF54593">
    <property type="entry name" value="Glyoxalase/Bleomycin resistance protein/Dihydroxybiphenyl dioxygenase"/>
    <property type="match status" value="1"/>
</dbReference>
<dbReference type="GO" id="GO:0004493">
    <property type="term" value="F:methylmalonyl-CoA epimerase activity"/>
    <property type="evidence" value="ECO:0007669"/>
    <property type="project" value="TreeGrafter"/>
</dbReference>
<dbReference type="Gene3D" id="3.10.180.10">
    <property type="entry name" value="2,3-Dihydroxybiphenyl 1,2-Dioxygenase, domain 1"/>
    <property type="match status" value="1"/>
</dbReference>
<dbReference type="Proteomes" id="UP000782312">
    <property type="component" value="Unassembled WGS sequence"/>
</dbReference>
<dbReference type="PROSITE" id="PS51819">
    <property type="entry name" value="VOC"/>
    <property type="match status" value="1"/>
</dbReference>
<dbReference type="InterPro" id="IPR029068">
    <property type="entry name" value="Glyas_Bleomycin-R_OHBP_Dase"/>
</dbReference>
<reference evidence="3" key="1">
    <citation type="submission" date="2020-07" db="EMBL/GenBank/DDBJ databases">
        <title>Huge and variable diversity of episymbiotic CPR bacteria and DPANN archaea in groundwater ecosystems.</title>
        <authorList>
            <person name="He C.Y."/>
            <person name="Keren R."/>
            <person name="Whittaker M."/>
            <person name="Farag I.F."/>
            <person name="Doudna J."/>
            <person name="Cate J.H.D."/>
            <person name="Banfield J.F."/>
        </authorList>
    </citation>
    <scope>NUCLEOTIDE SEQUENCE</scope>
    <source>
        <strain evidence="3">NC_groundwater_763_Ag_S-0.2um_68_21</strain>
    </source>
</reference>
<dbReference type="PANTHER" id="PTHR43048:SF3">
    <property type="entry name" value="METHYLMALONYL-COA EPIMERASE, MITOCHONDRIAL"/>
    <property type="match status" value="1"/>
</dbReference>
<gene>
    <name evidence="3" type="ORF">HYZ11_08065</name>
</gene>
<evidence type="ECO:0000256" key="1">
    <source>
        <dbReference type="ARBA" id="ARBA00022723"/>
    </source>
</evidence>
<protein>
    <submittedName>
        <fullName evidence="3">VOC family protein</fullName>
    </submittedName>
</protein>
<dbReference type="GO" id="GO:0046491">
    <property type="term" value="P:L-methylmalonyl-CoA metabolic process"/>
    <property type="evidence" value="ECO:0007669"/>
    <property type="project" value="TreeGrafter"/>
</dbReference>
<accession>A0A932MNG1</accession>